<organism evidence="1 2">
    <name type="scientific">Armillaria tabescens</name>
    <name type="common">Ringless honey mushroom</name>
    <name type="synonym">Agaricus tabescens</name>
    <dbReference type="NCBI Taxonomy" id="1929756"/>
    <lineage>
        <taxon>Eukaryota</taxon>
        <taxon>Fungi</taxon>
        <taxon>Dikarya</taxon>
        <taxon>Basidiomycota</taxon>
        <taxon>Agaricomycotina</taxon>
        <taxon>Agaricomycetes</taxon>
        <taxon>Agaricomycetidae</taxon>
        <taxon>Agaricales</taxon>
        <taxon>Marasmiineae</taxon>
        <taxon>Physalacriaceae</taxon>
        <taxon>Desarmillaria</taxon>
    </lineage>
</organism>
<dbReference type="EMBL" id="JAUEPS010000004">
    <property type="protein sequence ID" value="KAK0465898.1"/>
    <property type="molecule type" value="Genomic_DNA"/>
</dbReference>
<comment type="caution">
    <text evidence="1">The sequence shown here is derived from an EMBL/GenBank/DDBJ whole genome shotgun (WGS) entry which is preliminary data.</text>
</comment>
<dbReference type="RefSeq" id="XP_060336725.1">
    <property type="nucleotide sequence ID" value="XM_060471442.1"/>
</dbReference>
<gene>
    <name evidence="1" type="ORF">EV420DRAFT_1508566</name>
</gene>
<name>A0AA39TTF7_ARMTA</name>
<evidence type="ECO:0000313" key="1">
    <source>
        <dbReference type="EMBL" id="KAK0465898.1"/>
    </source>
</evidence>
<sequence length="212" mass="23870">MFSPISLTPTTHLGLVNFRHAKFHVEVEGRLRKPAAHSILCSGPHICGYSIRIARHQHTNSHAGSYSQRLASSLLYRENLVISLPWIHNLLKSAIIRDWYHISYESLKTSLNNRAPAHSSFWSTSDLRPTSAGLRRARLWSISLGDDSDAPLAVLTISAATRRHCIKASTLSTPFCHGFGWRYNLCLAFIPFTRRGQVKVNIMTSLLRQSLN</sequence>
<accession>A0AA39TTF7</accession>
<evidence type="ECO:0000313" key="2">
    <source>
        <dbReference type="Proteomes" id="UP001175211"/>
    </source>
</evidence>
<proteinExistence type="predicted"/>
<reference evidence="1" key="1">
    <citation type="submission" date="2023-06" db="EMBL/GenBank/DDBJ databases">
        <authorList>
            <consortium name="Lawrence Berkeley National Laboratory"/>
            <person name="Ahrendt S."/>
            <person name="Sahu N."/>
            <person name="Indic B."/>
            <person name="Wong-Bajracharya J."/>
            <person name="Merenyi Z."/>
            <person name="Ke H.-M."/>
            <person name="Monk M."/>
            <person name="Kocsube S."/>
            <person name="Drula E."/>
            <person name="Lipzen A."/>
            <person name="Balint B."/>
            <person name="Henrissat B."/>
            <person name="Andreopoulos B."/>
            <person name="Martin F.M."/>
            <person name="Harder C.B."/>
            <person name="Rigling D."/>
            <person name="Ford K.L."/>
            <person name="Foster G.D."/>
            <person name="Pangilinan J."/>
            <person name="Papanicolaou A."/>
            <person name="Barry K."/>
            <person name="LaButti K."/>
            <person name="Viragh M."/>
            <person name="Koriabine M."/>
            <person name="Yan M."/>
            <person name="Riley R."/>
            <person name="Champramary S."/>
            <person name="Plett K.L."/>
            <person name="Tsai I.J."/>
            <person name="Slot J."/>
            <person name="Sipos G."/>
            <person name="Plett J."/>
            <person name="Nagy L.G."/>
            <person name="Grigoriev I.V."/>
        </authorList>
    </citation>
    <scope>NUCLEOTIDE SEQUENCE</scope>
    <source>
        <strain evidence="1">CCBAS 213</strain>
    </source>
</reference>
<dbReference type="GeneID" id="85354990"/>
<dbReference type="AlphaFoldDB" id="A0AA39TTF7"/>
<dbReference type="Proteomes" id="UP001175211">
    <property type="component" value="Unassembled WGS sequence"/>
</dbReference>
<protein>
    <submittedName>
        <fullName evidence="1">Uncharacterized protein</fullName>
    </submittedName>
</protein>
<keyword evidence="2" id="KW-1185">Reference proteome</keyword>